<protein>
    <submittedName>
        <fullName evidence="1">Uncharacterized protein</fullName>
    </submittedName>
</protein>
<evidence type="ECO:0000313" key="1">
    <source>
        <dbReference type="EMBL" id="AGC71235.1"/>
    </source>
</evidence>
<organism evidence="1">
    <name type="scientific">uncultured bacterium A1Q1_fos_75</name>
    <dbReference type="NCBI Taxonomy" id="1256589"/>
    <lineage>
        <taxon>Bacteria</taxon>
        <taxon>environmental samples</taxon>
    </lineage>
</organism>
<proteinExistence type="predicted"/>
<name>L7VYK8_9BACT</name>
<sequence>MTEDETDAVYTASAPLAAANDNGANARPAIDPRILVIARAIGRQIAREQLHQLQADNDNETQES</sequence>
<dbReference type="AlphaFoldDB" id="L7VYK8"/>
<dbReference type="EMBL" id="JX649866">
    <property type="protein sequence ID" value="AGC71235.1"/>
    <property type="molecule type" value="Genomic_DNA"/>
</dbReference>
<accession>L7VYK8</accession>
<reference evidence="1" key="1">
    <citation type="submission" date="2012-09" db="EMBL/GenBank/DDBJ databases">
        <title>Metagenomic Characterization of a Microbial Community in Wastewater Detects High Levels of Antibiotic Resistance.</title>
        <authorList>
            <person name="Abrams M."/>
            <person name="Caldwell A."/>
            <person name="Vandaei E."/>
            <person name="Lee W."/>
            <person name="Perrott J."/>
            <person name="Khan S.Y."/>
            <person name="Ta J."/>
            <person name="Romero D."/>
            <person name="Nguyen V."/>
            <person name="Pourmand N."/>
            <person name="Ouverney C.C."/>
        </authorList>
    </citation>
    <scope>NUCLEOTIDE SEQUENCE</scope>
</reference>